<evidence type="ECO:0000313" key="2">
    <source>
        <dbReference type="Proteomes" id="UP001205601"/>
    </source>
</evidence>
<dbReference type="SUPFAM" id="SSF51182">
    <property type="entry name" value="RmlC-like cupins"/>
    <property type="match status" value="1"/>
</dbReference>
<dbReference type="InterPro" id="IPR014710">
    <property type="entry name" value="RmlC-like_jellyroll"/>
</dbReference>
<dbReference type="PANTHER" id="PTHR37943:SF1">
    <property type="entry name" value="PROTEIN VES"/>
    <property type="match status" value="1"/>
</dbReference>
<proteinExistence type="predicted"/>
<reference evidence="2" key="1">
    <citation type="submission" date="2023-07" db="EMBL/GenBank/DDBJ databases">
        <title>Defluviimonas sediminis sp. nov., isolated from mangrove sediment.</title>
        <authorList>
            <person name="Liu L."/>
            <person name="Li J."/>
            <person name="Huang Y."/>
            <person name="Pan J."/>
            <person name="Li M."/>
        </authorList>
    </citation>
    <scope>NUCLEOTIDE SEQUENCE [LARGE SCALE GENOMIC DNA]</scope>
    <source>
        <strain evidence="2">FT324</strain>
    </source>
</reference>
<organism evidence="1 2">
    <name type="scientific">Albidovulum sediminis</name>
    <dbReference type="NCBI Taxonomy" id="3066345"/>
    <lineage>
        <taxon>Bacteria</taxon>
        <taxon>Pseudomonadati</taxon>
        <taxon>Pseudomonadota</taxon>
        <taxon>Alphaproteobacteria</taxon>
        <taxon>Rhodobacterales</taxon>
        <taxon>Paracoccaceae</taxon>
        <taxon>Albidovulum</taxon>
    </lineage>
</organism>
<dbReference type="InterPro" id="IPR010282">
    <property type="entry name" value="Uncharacterised_HutD/Ves"/>
</dbReference>
<sequence length="171" mass="17912">MTQPWKNGGGVTHEIAREESDGALLWRLSIAEVTSDGPFSSFPGLARILTVIEGAGLHLHTPEGRIDALPLAPVGFCGDTPVDCKRIAGAVHDFNVIYNPARLSARVGRPATGITDCLQGPGRFYACLALSTGVSVDGVTVPRCGLAEFDHGRVQCPAGVAALLVRFAPPL</sequence>
<dbReference type="EMBL" id="JAOCQF010000001">
    <property type="protein sequence ID" value="MCT8329824.1"/>
    <property type="molecule type" value="Genomic_DNA"/>
</dbReference>
<dbReference type="CDD" id="cd20293">
    <property type="entry name" value="cupin_HutD_N"/>
    <property type="match status" value="1"/>
</dbReference>
<accession>A0ABT2NQG6</accession>
<protein>
    <submittedName>
        <fullName evidence="1">HutD family protein</fullName>
    </submittedName>
</protein>
<name>A0ABT2NQG6_9RHOB</name>
<dbReference type="Gene3D" id="2.60.120.10">
    <property type="entry name" value="Jelly Rolls"/>
    <property type="match status" value="1"/>
</dbReference>
<dbReference type="Proteomes" id="UP001205601">
    <property type="component" value="Unassembled WGS sequence"/>
</dbReference>
<dbReference type="InterPro" id="IPR011051">
    <property type="entry name" value="RmlC_Cupin_sf"/>
</dbReference>
<dbReference type="Pfam" id="PF05962">
    <property type="entry name" value="HutD"/>
    <property type="match status" value="1"/>
</dbReference>
<gene>
    <name evidence="1" type="ORF">N5I32_09895</name>
</gene>
<keyword evidence="2" id="KW-1185">Reference proteome</keyword>
<evidence type="ECO:0000313" key="1">
    <source>
        <dbReference type="EMBL" id="MCT8329824.1"/>
    </source>
</evidence>
<comment type="caution">
    <text evidence="1">The sequence shown here is derived from an EMBL/GenBank/DDBJ whole genome shotgun (WGS) entry which is preliminary data.</text>
</comment>
<dbReference type="PANTHER" id="PTHR37943">
    <property type="entry name" value="PROTEIN VES"/>
    <property type="match status" value="1"/>
</dbReference>